<dbReference type="EMBL" id="LAZR01001248">
    <property type="protein sequence ID" value="KKN47953.1"/>
    <property type="molecule type" value="Genomic_DNA"/>
</dbReference>
<evidence type="ECO:0000313" key="1">
    <source>
        <dbReference type="EMBL" id="KKN47953.1"/>
    </source>
</evidence>
<reference evidence="1" key="1">
    <citation type="journal article" date="2015" name="Nature">
        <title>Complex archaea that bridge the gap between prokaryotes and eukaryotes.</title>
        <authorList>
            <person name="Spang A."/>
            <person name="Saw J.H."/>
            <person name="Jorgensen S.L."/>
            <person name="Zaremba-Niedzwiedzka K."/>
            <person name="Martijn J."/>
            <person name="Lind A.E."/>
            <person name="van Eijk R."/>
            <person name="Schleper C."/>
            <person name="Guy L."/>
            <person name="Ettema T.J."/>
        </authorList>
    </citation>
    <scope>NUCLEOTIDE SEQUENCE</scope>
</reference>
<comment type="caution">
    <text evidence="1">The sequence shown here is derived from an EMBL/GenBank/DDBJ whole genome shotgun (WGS) entry which is preliminary data.</text>
</comment>
<name>A0A0F9U2U9_9ZZZZ</name>
<accession>A0A0F9U2U9</accession>
<dbReference type="AlphaFoldDB" id="A0A0F9U2U9"/>
<sequence>MTENELAPGGHEEPEKPDTPAWDALVEEMMTQFCGAHISGGNPHDTVLQRAALTAFLAGLMLGVDIHFKHSYDAELLLAEYISGQSPPALYSHMKMTEDVSELVRTAHMGHPDGR</sequence>
<gene>
    <name evidence="1" type="ORF">LCGC14_0657670</name>
</gene>
<protein>
    <submittedName>
        <fullName evidence="1">Uncharacterized protein</fullName>
    </submittedName>
</protein>
<proteinExistence type="predicted"/>
<organism evidence="1">
    <name type="scientific">marine sediment metagenome</name>
    <dbReference type="NCBI Taxonomy" id="412755"/>
    <lineage>
        <taxon>unclassified sequences</taxon>
        <taxon>metagenomes</taxon>
        <taxon>ecological metagenomes</taxon>
    </lineage>
</organism>